<proteinExistence type="predicted"/>
<sequence length="335" mass="37659">MDLNSLVRTFAVLIFGLSSTEADLVNIHMYTNPNCTTPCDGSTNFLYDVISRTSKGVVHFILPGNMTKTPISILMVEAANSKEIQVNWTRFLNRTTSLFHESIILDSKINSYGIILNEICTFSDINDDAEITELQVQKECLHFLGKNLLWSHTVTRSARAITFLYMANHSLESKDNFGKYGKIILNITIPKNVDGLQGKEDFSLVPGRGISLELTANNLLLEERTRIAPILLAFAEQPLDYDENFESSLEIDHTGQETAQGPKLWIWWNERPPACMAIRGSNTSFHPMAHNLSGRKFVLFQCLSSSSHGTSTKSDEKLRKKVQSQSALRSLRRSL</sequence>
<keyword evidence="2" id="KW-0732">Signal</keyword>
<dbReference type="AlphaFoldDB" id="A0A0X3Q3H7"/>
<reference evidence="3" key="1">
    <citation type="submission" date="2016-01" db="EMBL/GenBank/DDBJ databases">
        <title>Reference transcriptome for the parasite Schistocephalus solidus: insights into the molecular evolution of parasitism.</title>
        <authorList>
            <person name="Hebert F.O."/>
            <person name="Grambauer S."/>
            <person name="Barber I."/>
            <person name="Landry C.R."/>
            <person name="Aubin-Horth N."/>
        </authorList>
    </citation>
    <scope>NUCLEOTIDE SEQUENCE</scope>
</reference>
<feature type="chain" id="PRO_5007051440" description="Lysosomal transcription factor, NCU-G1" evidence="2">
    <location>
        <begin position="23"/>
        <end position="335"/>
    </location>
</feature>
<name>A0A0X3Q3H7_SCHSO</name>
<evidence type="ECO:0008006" key="4">
    <source>
        <dbReference type="Google" id="ProtNLM"/>
    </source>
</evidence>
<feature type="signal peptide" evidence="2">
    <location>
        <begin position="1"/>
        <end position="22"/>
    </location>
</feature>
<dbReference type="EMBL" id="GEEE01004510">
    <property type="protein sequence ID" value="JAP58715.1"/>
    <property type="molecule type" value="Transcribed_RNA"/>
</dbReference>
<dbReference type="Pfam" id="PF15065">
    <property type="entry name" value="NCU-G1"/>
    <property type="match status" value="1"/>
</dbReference>
<accession>A0A0X3Q3H7</accession>
<evidence type="ECO:0000256" key="1">
    <source>
        <dbReference type="SAM" id="MobiDB-lite"/>
    </source>
</evidence>
<organism evidence="3">
    <name type="scientific">Schistocephalus solidus</name>
    <name type="common">Tapeworm</name>
    <dbReference type="NCBI Taxonomy" id="70667"/>
    <lineage>
        <taxon>Eukaryota</taxon>
        <taxon>Metazoa</taxon>
        <taxon>Spiralia</taxon>
        <taxon>Lophotrochozoa</taxon>
        <taxon>Platyhelminthes</taxon>
        <taxon>Cestoda</taxon>
        <taxon>Eucestoda</taxon>
        <taxon>Diphyllobothriidea</taxon>
        <taxon>Diphyllobothriidae</taxon>
        <taxon>Schistocephalus</taxon>
    </lineage>
</organism>
<protein>
    <recommendedName>
        <fullName evidence="4">Lysosomal transcription factor, NCU-G1</fullName>
    </recommendedName>
</protein>
<feature type="region of interest" description="Disordered" evidence="1">
    <location>
        <begin position="307"/>
        <end position="335"/>
    </location>
</feature>
<gene>
    <name evidence="3" type="ORF">TR116209</name>
</gene>
<dbReference type="InterPro" id="IPR029382">
    <property type="entry name" value="NCU-G1"/>
</dbReference>
<evidence type="ECO:0000256" key="2">
    <source>
        <dbReference type="SAM" id="SignalP"/>
    </source>
</evidence>
<evidence type="ECO:0000313" key="3">
    <source>
        <dbReference type="EMBL" id="JAP58715.1"/>
    </source>
</evidence>